<accession>A0A7C8LQF6</accession>
<dbReference type="PANTHER" id="PTHR43584:SF5">
    <property type="entry name" value="PROTEIN LICC"/>
    <property type="match status" value="1"/>
</dbReference>
<keyword evidence="5" id="KW-1185">Reference proteome</keyword>
<organism evidence="4 5">
    <name type="scientific">Defluviitalea raffinosedens</name>
    <dbReference type="NCBI Taxonomy" id="1450156"/>
    <lineage>
        <taxon>Bacteria</taxon>
        <taxon>Bacillati</taxon>
        <taxon>Bacillota</taxon>
        <taxon>Clostridia</taxon>
        <taxon>Lachnospirales</taxon>
        <taxon>Defluviitaleaceae</taxon>
        <taxon>Defluviitalea</taxon>
    </lineage>
</organism>
<reference evidence="4 5" key="1">
    <citation type="submission" date="2019-12" db="EMBL/GenBank/DDBJ databases">
        <title>Defluviitalea raffinosedens, isolated from a biogas fermenter, genome sequencing and characterization.</title>
        <authorList>
            <person name="Rettenmaier R."/>
            <person name="Schneider M."/>
            <person name="Neuhaus K."/>
            <person name="Liebl W."/>
            <person name="Zverlov V."/>
        </authorList>
    </citation>
    <scope>NUCLEOTIDE SEQUENCE [LARGE SCALE GENOMIC DNA]</scope>
    <source>
        <strain evidence="4 5">249c-K6</strain>
    </source>
</reference>
<dbReference type="Proteomes" id="UP000483018">
    <property type="component" value="Unassembled WGS sequence"/>
</dbReference>
<dbReference type="InterPro" id="IPR005835">
    <property type="entry name" value="NTP_transferase_dom"/>
</dbReference>
<dbReference type="EMBL" id="WSLF01000004">
    <property type="protein sequence ID" value="KAE9634981.1"/>
    <property type="molecule type" value="Genomic_DNA"/>
</dbReference>
<proteinExistence type="predicted"/>
<evidence type="ECO:0000256" key="1">
    <source>
        <dbReference type="ARBA" id="ARBA00022679"/>
    </source>
</evidence>
<dbReference type="AlphaFoldDB" id="A0A7C8LQF6"/>
<dbReference type="Gene3D" id="3.90.550.10">
    <property type="entry name" value="Spore Coat Polysaccharide Biosynthesis Protein SpsA, Chain A"/>
    <property type="match status" value="1"/>
</dbReference>
<dbReference type="OrthoDB" id="9813612at2"/>
<dbReference type="PANTHER" id="PTHR43584">
    <property type="entry name" value="NUCLEOTIDYL TRANSFERASE"/>
    <property type="match status" value="1"/>
</dbReference>
<name>A0A7C8LQF6_9FIRM</name>
<dbReference type="InterPro" id="IPR029044">
    <property type="entry name" value="Nucleotide-diphossugar_trans"/>
</dbReference>
<dbReference type="GO" id="GO:0016779">
    <property type="term" value="F:nucleotidyltransferase activity"/>
    <property type="evidence" value="ECO:0007669"/>
    <property type="project" value="UniProtKB-KW"/>
</dbReference>
<evidence type="ECO:0000259" key="3">
    <source>
        <dbReference type="Pfam" id="PF00483"/>
    </source>
</evidence>
<sequence>MSSVKKAVIVAAGLGSRLGSLTESIPKCLLKIGEESIIERSIRLLKKQGIEDIGIVVGYKKEVLQQHLGDQYTYIFNPFYRETNNMGSLWFAKDFIGNSDFIYSHADVVYDERILEMTVKAEGKIVLTVEEKQCDEEAMKVRVDENLSFRESSKDIPLNESFGEWTGLAKFENESWKKYLEEVESLLYNREFQVYDTKAMNQLNSKYRDIIEIVSFKDFKWVEVDFENDLRNAIEYFEVKE</sequence>
<comment type="caution">
    <text evidence="4">The sequence shown here is derived from an EMBL/GenBank/DDBJ whole genome shotgun (WGS) entry which is preliminary data.</text>
</comment>
<dbReference type="CDD" id="cd02523">
    <property type="entry name" value="PC_cytidylyltransferase"/>
    <property type="match status" value="1"/>
</dbReference>
<gene>
    <name evidence="4" type="ORF">GND95_06620</name>
</gene>
<feature type="domain" description="Nucleotidyl transferase" evidence="3">
    <location>
        <begin position="6"/>
        <end position="122"/>
    </location>
</feature>
<dbReference type="RefSeq" id="WP_158740067.1">
    <property type="nucleotide sequence ID" value="NZ_WSLF01000004.1"/>
</dbReference>
<keyword evidence="2" id="KW-0548">Nucleotidyltransferase</keyword>
<dbReference type="SUPFAM" id="SSF53448">
    <property type="entry name" value="Nucleotide-diphospho-sugar transferases"/>
    <property type="match status" value="1"/>
</dbReference>
<evidence type="ECO:0000313" key="4">
    <source>
        <dbReference type="EMBL" id="KAE9634981.1"/>
    </source>
</evidence>
<keyword evidence="1 4" id="KW-0808">Transferase</keyword>
<evidence type="ECO:0000256" key="2">
    <source>
        <dbReference type="ARBA" id="ARBA00022695"/>
    </source>
</evidence>
<dbReference type="InterPro" id="IPR050065">
    <property type="entry name" value="GlmU-like"/>
</dbReference>
<evidence type="ECO:0000313" key="5">
    <source>
        <dbReference type="Proteomes" id="UP000483018"/>
    </source>
</evidence>
<dbReference type="Pfam" id="PF00483">
    <property type="entry name" value="NTP_transferase"/>
    <property type="match status" value="1"/>
</dbReference>
<protein>
    <submittedName>
        <fullName evidence="4">NTP transferase domain-containing protein</fullName>
    </submittedName>
</protein>